<evidence type="ECO:0000313" key="2">
    <source>
        <dbReference type="Proteomes" id="UP001607302"/>
    </source>
</evidence>
<proteinExistence type="predicted"/>
<dbReference type="Proteomes" id="UP001607302">
    <property type="component" value="Unassembled WGS sequence"/>
</dbReference>
<evidence type="ECO:0008006" key="3">
    <source>
        <dbReference type="Google" id="ProtNLM"/>
    </source>
</evidence>
<comment type="caution">
    <text evidence="1">The sequence shown here is derived from an EMBL/GenBank/DDBJ whole genome shotgun (WGS) entry which is preliminary data.</text>
</comment>
<dbReference type="EMBL" id="JAUDFV010000064">
    <property type="protein sequence ID" value="KAL2735611.1"/>
    <property type="molecule type" value="Genomic_DNA"/>
</dbReference>
<evidence type="ECO:0000313" key="1">
    <source>
        <dbReference type="EMBL" id="KAL2735611.1"/>
    </source>
</evidence>
<sequence length="67" mass="7907">MWNDIIHGIFVDSGFISSRFRKILYNIYIQETNLYTISNTSKPTSKTSRFDHSQRLSDIKNHKLIES</sequence>
<name>A0ABD2BS52_VESSQ</name>
<accession>A0ABD2BS52</accession>
<protein>
    <recommendedName>
        <fullName evidence="3">Maturase K</fullName>
    </recommendedName>
</protein>
<gene>
    <name evidence="1" type="ORF">V1478_003251</name>
</gene>
<keyword evidence="2" id="KW-1185">Reference proteome</keyword>
<dbReference type="AlphaFoldDB" id="A0ABD2BS52"/>
<organism evidence="1 2">
    <name type="scientific">Vespula squamosa</name>
    <name type="common">Southern yellow jacket</name>
    <name type="synonym">Wasp</name>
    <dbReference type="NCBI Taxonomy" id="30214"/>
    <lineage>
        <taxon>Eukaryota</taxon>
        <taxon>Metazoa</taxon>
        <taxon>Ecdysozoa</taxon>
        <taxon>Arthropoda</taxon>
        <taxon>Hexapoda</taxon>
        <taxon>Insecta</taxon>
        <taxon>Pterygota</taxon>
        <taxon>Neoptera</taxon>
        <taxon>Endopterygota</taxon>
        <taxon>Hymenoptera</taxon>
        <taxon>Apocrita</taxon>
        <taxon>Aculeata</taxon>
        <taxon>Vespoidea</taxon>
        <taxon>Vespidae</taxon>
        <taxon>Vespinae</taxon>
        <taxon>Vespula</taxon>
    </lineage>
</organism>
<reference evidence="1 2" key="1">
    <citation type="journal article" date="2024" name="Ann. Entomol. Soc. Am.">
        <title>Genomic analyses of the southern and eastern yellowjacket wasps (Hymenoptera: Vespidae) reveal evolutionary signatures of social life.</title>
        <authorList>
            <person name="Catto M.A."/>
            <person name="Caine P.B."/>
            <person name="Orr S.E."/>
            <person name="Hunt B.G."/>
            <person name="Goodisman M.A.D."/>
        </authorList>
    </citation>
    <scope>NUCLEOTIDE SEQUENCE [LARGE SCALE GENOMIC DNA]</scope>
    <source>
        <strain evidence="1">233</strain>
        <tissue evidence="1">Head and thorax</tissue>
    </source>
</reference>